<name>A0A9P6KAS1_9FUNG</name>
<comment type="caution">
    <text evidence="2">The sequence shown here is derived from an EMBL/GenBank/DDBJ whole genome shotgun (WGS) entry which is preliminary data.</text>
</comment>
<evidence type="ECO:0000256" key="1">
    <source>
        <dbReference type="SAM" id="MobiDB-lite"/>
    </source>
</evidence>
<proteinExistence type="predicted"/>
<feature type="compositionally biased region" description="Polar residues" evidence="1">
    <location>
        <begin position="162"/>
        <end position="187"/>
    </location>
</feature>
<evidence type="ECO:0000313" key="3">
    <source>
        <dbReference type="Proteomes" id="UP000780801"/>
    </source>
</evidence>
<protein>
    <submittedName>
        <fullName evidence="2">Uncharacterized protein</fullName>
    </submittedName>
</protein>
<feature type="region of interest" description="Disordered" evidence="1">
    <location>
        <begin position="1"/>
        <end position="51"/>
    </location>
</feature>
<organism evidence="2 3">
    <name type="scientific">Lunasporangiospora selenospora</name>
    <dbReference type="NCBI Taxonomy" id="979761"/>
    <lineage>
        <taxon>Eukaryota</taxon>
        <taxon>Fungi</taxon>
        <taxon>Fungi incertae sedis</taxon>
        <taxon>Mucoromycota</taxon>
        <taxon>Mortierellomycotina</taxon>
        <taxon>Mortierellomycetes</taxon>
        <taxon>Mortierellales</taxon>
        <taxon>Mortierellaceae</taxon>
        <taxon>Lunasporangiospora</taxon>
    </lineage>
</organism>
<feature type="region of interest" description="Disordered" evidence="1">
    <location>
        <begin position="150"/>
        <end position="295"/>
    </location>
</feature>
<feature type="non-terminal residue" evidence="2">
    <location>
        <position position="295"/>
    </location>
</feature>
<feature type="compositionally biased region" description="Basic and acidic residues" evidence="1">
    <location>
        <begin position="243"/>
        <end position="258"/>
    </location>
</feature>
<reference evidence="2" key="1">
    <citation type="journal article" date="2020" name="Fungal Divers.">
        <title>Resolving the Mortierellaceae phylogeny through synthesis of multi-gene phylogenetics and phylogenomics.</title>
        <authorList>
            <person name="Vandepol N."/>
            <person name="Liber J."/>
            <person name="Desiro A."/>
            <person name="Na H."/>
            <person name="Kennedy M."/>
            <person name="Barry K."/>
            <person name="Grigoriev I.V."/>
            <person name="Miller A.N."/>
            <person name="O'Donnell K."/>
            <person name="Stajich J.E."/>
            <person name="Bonito G."/>
        </authorList>
    </citation>
    <scope>NUCLEOTIDE SEQUENCE</scope>
    <source>
        <strain evidence="2">KOD1015</strain>
    </source>
</reference>
<feature type="compositionally biased region" description="Polar residues" evidence="1">
    <location>
        <begin position="219"/>
        <end position="238"/>
    </location>
</feature>
<gene>
    <name evidence="2" type="ORF">BGW38_006446</name>
</gene>
<feature type="region of interest" description="Disordered" evidence="1">
    <location>
        <begin position="88"/>
        <end position="124"/>
    </location>
</feature>
<dbReference type="EMBL" id="JAABOA010004114">
    <property type="protein sequence ID" value="KAF9578006.1"/>
    <property type="molecule type" value="Genomic_DNA"/>
</dbReference>
<dbReference type="Proteomes" id="UP000780801">
    <property type="component" value="Unassembled WGS sequence"/>
</dbReference>
<dbReference type="OrthoDB" id="2422888at2759"/>
<keyword evidence="3" id="KW-1185">Reference proteome</keyword>
<feature type="compositionally biased region" description="Polar residues" evidence="1">
    <location>
        <begin position="285"/>
        <end position="295"/>
    </location>
</feature>
<evidence type="ECO:0000313" key="2">
    <source>
        <dbReference type="EMBL" id="KAF9578006.1"/>
    </source>
</evidence>
<feature type="compositionally biased region" description="Basic and acidic residues" evidence="1">
    <location>
        <begin position="271"/>
        <end position="280"/>
    </location>
</feature>
<dbReference type="AlphaFoldDB" id="A0A9P6KAS1"/>
<sequence length="295" mass="32830">MEQVKTWRAGGETDDDDEASLELYSNPPRHRASFPSQDSRDESFMSGGSVLNGMDILPTLHQLQFPQHPLEHPDDSDIFSLSQGIGRNSMPPPSSTASAYRRHSISSHQQRPVMARPNRLSQDESVGDQFVPSAARSTFQAMTADILARNIRQPENRFKSPGVSTTNDPGRRSPVNNSGFPSPQMTIPSPRAIPAQGFIRPSHSGSIRGDPNEHHQRHPSLSSQLRLSPNQLENVRSRSQGRRSMDEQDHIESPLDRKAVRRTPPQTLPRGSKEDPRLRDLGATLQKSLSFNGEE</sequence>
<accession>A0A9P6KAS1</accession>